<gene>
    <name evidence="8" type="ORF">GCM10007362_46490</name>
</gene>
<feature type="domain" description="OmpR/PhoB-type" evidence="7">
    <location>
        <begin position="1"/>
        <end position="92"/>
    </location>
</feature>
<dbReference type="InterPro" id="IPR016032">
    <property type="entry name" value="Sig_transdc_resp-reg_C-effctor"/>
</dbReference>
<evidence type="ECO:0000256" key="2">
    <source>
        <dbReference type="ARBA" id="ARBA00023012"/>
    </source>
</evidence>
<evidence type="ECO:0000256" key="6">
    <source>
        <dbReference type="PROSITE-ProRule" id="PRU01091"/>
    </source>
</evidence>
<keyword evidence="4 6" id="KW-0238">DNA-binding</keyword>
<comment type="caution">
    <text evidence="8">The sequence shown here is derived from an EMBL/GenBank/DDBJ whole genome shotgun (WGS) entry which is preliminary data.</text>
</comment>
<evidence type="ECO:0000313" key="8">
    <source>
        <dbReference type="EMBL" id="GGH86520.1"/>
    </source>
</evidence>
<keyword evidence="5" id="KW-0804">Transcription</keyword>
<evidence type="ECO:0000313" key="9">
    <source>
        <dbReference type="Proteomes" id="UP000605427"/>
    </source>
</evidence>
<dbReference type="Gene3D" id="1.10.10.10">
    <property type="entry name" value="Winged helix-like DNA-binding domain superfamily/Winged helix DNA-binding domain"/>
    <property type="match status" value="1"/>
</dbReference>
<evidence type="ECO:0000256" key="3">
    <source>
        <dbReference type="ARBA" id="ARBA00023015"/>
    </source>
</evidence>
<proteinExistence type="predicted"/>
<keyword evidence="2" id="KW-0902">Two-component regulatory system</keyword>
<name>A0ABQ2A5L6_9BACL</name>
<keyword evidence="3" id="KW-0805">Transcription regulation</keyword>
<evidence type="ECO:0000256" key="5">
    <source>
        <dbReference type="ARBA" id="ARBA00023163"/>
    </source>
</evidence>
<accession>A0ABQ2A5L6</accession>
<dbReference type="Pfam" id="PF00486">
    <property type="entry name" value="Trans_reg_C"/>
    <property type="match status" value="1"/>
</dbReference>
<dbReference type="InterPro" id="IPR039420">
    <property type="entry name" value="WalR-like"/>
</dbReference>
<dbReference type="EMBL" id="BMDD01000007">
    <property type="protein sequence ID" value="GGH86520.1"/>
    <property type="molecule type" value="Genomic_DNA"/>
</dbReference>
<dbReference type="PANTHER" id="PTHR48111">
    <property type="entry name" value="REGULATOR OF RPOS"/>
    <property type="match status" value="1"/>
</dbReference>
<dbReference type="InterPro" id="IPR036388">
    <property type="entry name" value="WH-like_DNA-bd_sf"/>
</dbReference>
<feature type="DNA-binding region" description="OmpR/PhoB-type" evidence="6">
    <location>
        <begin position="1"/>
        <end position="92"/>
    </location>
</feature>
<organism evidence="8 9">
    <name type="scientific">Saccharibacillus endophyticus</name>
    <dbReference type="NCBI Taxonomy" id="2060666"/>
    <lineage>
        <taxon>Bacteria</taxon>
        <taxon>Bacillati</taxon>
        <taxon>Bacillota</taxon>
        <taxon>Bacilli</taxon>
        <taxon>Bacillales</taxon>
        <taxon>Paenibacillaceae</taxon>
        <taxon>Saccharibacillus</taxon>
    </lineage>
</organism>
<dbReference type="RefSeq" id="WP_172246322.1">
    <property type="nucleotide sequence ID" value="NZ_BMDD01000007.1"/>
</dbReference>
<evidence type="ECO:0000256" key="1">
    <source>
        <dbReference type="ARBA" id="ARBA00022553"/>
    </source>
</evidence>
<dbReference type="CDD" id="cd00383">
    <property type="entry name" value="trans_reg_C"/>
    <property type="match status" value="1"/>
</dbReference>
<dbReference type="SUPFAM" id="SSF46894">
    <property type="entry name" value="C-terminal effector domain of the bipartite response regulators"/>
    <property type="match status" value="1"/>
</dbReference>
<evidence type="ECO:0000256" key="4">
    <source>
        <dbReference type="ARBA" id="ARBA00023125"/>
    </source>
</evidence>
<protein>
    <recommendedName>
        <fullName evidence="7">OmpR/PhoB-type domain-containing protein</fullName>
    </recommendedName>
</protein>
<dbReference type="PANTHER" id="PTHR48111:SF1">
    <property type="entry name" value="TWO-COMPONENT RESPONSE REGULATOR ORR33"/>
    <property type="match status" value="1"/>
</dbReference>
<sequence>MPTMAFNDERLEVQYGDRVVALLAKEYALLRYLHRNANHVFSREQLLDRVWAGEYPVDRTVDDHVYRLRKKLKKIGGPSIETIRGVGYGLTLRPSVDQEAPSLHDPAVQEAMNGVFARYHRLGRGHAMLALAGQRRELGFELDSFYRLYMHFVEGDLRWFLDADEVPMEERFYWLLLFHMCADSTGPKTALCERALRLRAMHSDGHREMEILNIADLYASEGRIQEALSTLDLGVRTAAEQGLDGFVIPLEVSRLYVELLAGESETVLAAQSAKIATLLERETHLRELAGYRMIEGVRLLSAGYSAQGEELLQEGLDTFERSGFAPHRLLALLRVRGILRKSMPGSRIERKYSAILEAEYERFGLSQLLPRLIGTIERHLDRLEFEVSNQT</sequence>
<dbReference type="InterPro" id="IPR001867">
    <property type="entry name" value="OmpR/PhoB-type_DNA-bd"/>
</dbReference>
<dbReference type="Proteomes" id="UP000605427">
    <property type="component" value="Unassembled WGS sequence"/>
</dbReference>
<keyword evidence="9" id="KW-1185">Reference proteome</keyword>
<keyword evidence="1" id="KW-0597">Phosphoprotein</keyword>
<dbReference type="SMART" id="SM00862">
    <property type="entry name" value="Trans_reg_C"/>
    <property type="match status" value="1"/>
</dbReference>
<evidence type="ECO:0000259" key="7">
    <source>
        <dbReference type="PROSITE" id="PS51755"/>
    </source>
</evidence>
<dbReference type="PROSITE" id="PS51755">
    <property type="entry name" value="OMPR_PHOB"/>
    <property type="match status" value="1"/>
</dbReference>
<reference evidence="9" key="1">
    <citation type="journal article" date="2019" name="Int. J. Syst. Evol. Microbiol.">
        <title>The Global Catalogue of Microorganisms (GCM) 10K type strain sequencing project: providing services to taxonomists for standard genome sequencing and annotation.</title>
        <authorList>
            <consortium name="The Broad Institute Genomics Platform"/>
            <consortium name="The Broad Institute Genome Sequencing Center for Infectious Disease"/>
            <person name="Wu L."/>
            <person name="Ma J."/>
        </authorList>
    </citation>
    <scope>NUCLEOTIDE SEQUENCE [LARGE SCALE GENOMIC DNA]</scope>
    <source>
        <strain evidence="9">CCM 8702</strain>
    </source>
</reference>